<accession>A0ABU9VAS5</accession>
<name>A0ABU9VAS5_9ENTR</name>
<reference evidence="2 3" key="1">
    <citation type="submission" date="2024-02" db="EMBL/GenBank/DDBJ databases">
        <title>Whole genome of MDR Enterobacteriaceae from southern Thailand.</title>
        <authorList>
            <person name="Surachat K."/>
        </authorList>
    </citation>
    <scope>NUCLEOTIDE SEQUENCE [LARGE SCALE GENOMIC DNA]</scope>
    <source>
        <strain evidence="2 3">PSU_29</strain>
    </source>
</reference>
<evidence type="ECO:0008006" key="4">
    <source>
        <dbReference type="Google" id="ProtNLM"/>
    </source>
</evidence>
<dbReference type="RefSeq" id="WP_196594954.1">
    <property type="nucleotide sequence ID" value="NZ_JBCIVJ010000027.1"/>
</dbReference>
<sequence>MAEQTLKQSKDPSLAAILSFIISGSGQIYNGHILKGIMLFVCACILGVLFLPLALIPAIYGCFDAHSSAKAINAEIEKDEQKDEQYIDSSDFIGKIKKLSALLSAGMINQEEFNNKKNGLIAEICMKKLKEDPLEFLALLVPLKQSGVLSDDDISVLKTIE</sequence>
<evidence type="ECO:0000256" key="1">
    <source>
        <dbReference type="SAM" id="Phobius"/>
    </source>
</evidence>
<protein>
    <recommendedName>
        <fullName evidence="4">TM2 domain-containing protein</fullName>
    </recommendedName>
</protein>
<evidence type="ECO:0000313" key="3">
    <source>
        <dbReference type="Proteomes" id="UP001411173"/>
    </source>
</evidence>
<dbReference type="EMBL" id="JBCIVJ010000027">
    <property type="protein sequence ID" value="MEN0581775.1"/>
    <property type="molecule type" value="Genomic_DNA"/>
</dbReference>
<organism evidence="2 3">
    <name type="scientific">Phytobacter palmae</name>
    <dbReference type="NCBI Taxonomy" id="1855371"/>
    <lineage>
        <taxon>Bacteria</taxon>
        <taxon>Pseudomonadati</taxon>
        <taxon>Pseudomonadota</taxon>
        <taxon>Gammaproteobacteria</taxon>
        <taxon>Enterobacterales</taxon>
        <taxon>Enterobacteriaceae</taxon>
        <taxon>Phytobacter</taxon>
    </lineage>
</organism>
<evidence type="ECO:0000313" key="2">
    <source>
        <dbReference type="EMBL" id="MEN0581775.1"/>
    </source>
</evidence>
<gene>
    <name evidence="2" type="ORF">AAIG39_22635</name>
</gene>
<proteinExistence type="predicted"/>
<keyword evidence="3" id="KW-1185">Reference proteome</keyword>
<dbReference type="Proteomes" id="UP001411173">
    <property type="component" value="Unassembled WGS sequence"/>
</dbReference>
<keyword evidence="1" id="KW-0472">Membrane</keyword>
<feature type="transmembrane region" description="Helical" evidence="1">
    <location>
        <begin position="36"/>
        <end position="60"/>
    </location>
</feature>
<keyword evidence="1" id="KW-0812">Transmembrane</keyword>
<comment type="caution">
    <text evidence="2">The sequence shown here is derived from an EMBL/GenBank/DDBJ whole genome shotgun (WGS) entry which is preliminary data.</text>
</comment>
<keyword evidence="1" id="KW-1133">Transmembrane helix</keyword>